<gene>
    <name evidence="2" type="ORF">CHM34_02235</name>
</gene>
<keyword evidence="3" id="KW-1185">Reference proteome</keyword>
<dbReference type="EMBL" id="NOWF01000001">
    <property type="protein sequence ID" value="OYD09829.1"/>
    <property type="molecule type" value="Genomic_DNA"/>
</dbReference>
<keyword evidence="1" id="KW-0812">Transmembrane</keyword>
<proteinExistence type="predicted"/>
<sequence>MDQLWQTHRGRMVGIAAGVLLGFIYLIAGFWKTLVFGLFVAVGYGVGKQIDSRDDLGELLEAIVPEKWRK</sequence>
<name>A0A235BCN6_9BACL</name>
<reference evidence="2 3" key="1">
    <citation type="submission" date="2017-07" db="EMBL/GenBank/DDBJ databases">
        <title>The genome sequence of Paludifilum halophilum highlights mechanisms for microbial adaptation to high salt environemnts.</title>
        <authorList>
            <person name="Belbahri L."/>
        </authorList>
    </citation>
    <scope>NUCLEOTIDE SEQUENCE [LARGE SCALE GENOMIC DNA]</scope>
    <source>
        <strain evidence="2 3">DSM 102817</strain>
    </source>
</reference>
<accession>A0A235BCN6</accession>
<keyword evidence="1" id="KW-0472">Membrane</keyword>
<dbReference type="OrthoDB" id="1798631at2"/>
<dbReference type="AlphaFoldDB" id="A0A235BCN6"/>
<dbReference type="Proteomes" id="UP000215459">
    <property type="component" value="Unassembled WGS sequence"/>
</dbReference>
<comment type="caution">
    <text evidence="2">The sequence shown here is derived from an EMBL/GenBank/DDBJ whole genome shotgun (WGS) entry which is preliminary data.</text>
</comment>
<keyword evidence="1" id="KW-1133">Transmembrane helix</keyword>
<organism evidence="2 3">
    <name type="scientific">Paludifilum halophilum</name>
    <dbReference type="NCBI Taxonomy" id="1642702"/>
    <lineage>
        <taxon>Bacteria</taxon>
        <taxon>Bacillati</taxon>
        <taxon>Bacillota</taxon>
        <taxon>Bacilli</taxon>
        <taxon>Bacillales</taxon>
        <taxon>Thermoactinomycetaceae</taxon>
        <taxon>Paludifilum</taxon>
    </lineage>
</organism>
<evidence type="ECO:0000313" key="2">
    <source>
        <dbReference type="EMBL" id="OYD09829.1"/>
    </source>
</evidence>
<dbReference type="InterPro" id="IPR018730">
    <property type="entry name" value="DUF2273"/>
</dbReference>
<evidence type="ECO:0000313" key="3">
    <source>
        <dbReference type="Proteomes" id="UP000215459"/>
    </source>
</evidence>
<dbReference type="Pfam" id="PF10031">
    <property type="entry name" value="DUF2273"/>
    <property type="match status" value="1"/>
</dbReference>
<evidence type="ECO:0000256" key="1">
    <source>
        <dbReference type="SAM" id="Phobius"/>
    </source>
</evidence>
<evidence type="ECO:0008006" key="4">
    <source>
        <dbReference type="Google" id="ProtNLM"/>
    </source>
</evidence>
<protein>
    <recommendedName>
        <fullName evidence="4">DUF2273 domain-containing protein</fullName>
    </recommendedName>
</protein>
<dbReference type="RefSeq" id="WP_094262931.1">
    <property type="nucleotide sequence ID" value="NZ_NOWF01000001.1"/>
</dbReference>
<feature type="transmembrane region" description="Helical" evidence="1">
    <location>
        <begin position="12"/>
        <end position="31"/>
    </location>
</feature>